<dbReference type="EMBL" id="LR792632">
    <property type="protein sequence ID" value="CAB3288242.1"/>
    <property type="molecule type" value="Genomic_DNA"/>
</dbReference>
<dbReference type="KEGG" id="mesg:MLAUSG7_0629"/>
<protein>
    <submittedName>
        <fullName evidence="1">Molybdopterin biosynthesis MoaE protein</fullName>
    </submittedName>
</protein>
<dbReference type="GO" id="GO:0006777">
    <property type="term" value="P:Mo-molybdopterin cofactor biosynthetic process"/>
    <property type="evidence" value="ECO:0007669"/>
    <property type="project" value="InterPro"/>
</dbReference>
<reference evidence="1 2" key="1">
    <citation type="submission" date="2020-04" db="EMBL/GenBank/DDBJ databases">
        <authorList>
            <consortium name="Genoscope - CEA"/>
            <person name="William W."/>
        </authorList>
    </citation>
    <scope>NUCLEOTIDE SEQUENCE [LARGE SCALE GENOMIC DNA]</scope>
    <source>
        <strain evidence="1 2">SG7</strain>
    </source>
</reference>
<proteinExistence type="predicted"/>
<evidence type="ECO:0000313" key="2">
    <source>
        <dbReference type="Proteomes" id="UP000679213"/>
    </source>
</evidence>
<dbReference type="InterPro" id="IPR036563">
    <property type="entry name" value="MoaE_sf"/>
</dbReference>
<dbReference type="AlphaFoldDB" id="A0A8D6PT31"/>
<dbReference type="PANTHER" id="PTHR23404">
    <property type="entry name" value="MOLYBDOPTERIN SYNTHASE RELATED"/>
    <property type="match status" value="1"/>
</dbReference>
<dbReference type="SUPFAM" id="SSF54690">
    <property type="entry name" value="Molybdopterin synthase subunit MoaE"/>
    <property type="match status" value="1"/>
</dbReference>
<accession>A0A8D6PT31</accession>
<name>A0A8D6PT31_9EURY</name>
<evidence type="ECO:0000313" key="1">
    <source>
        <dbReference type="EMBL" id="CAB3288242.1"/>
    </source>
</evidence>
<gene>
    <name evidence="1" type="ORF">MLAUSG7_0629</name>
</gene>
<dbReference type="GeneID" id="65883433"/>
<dbReference type="Proteomes" id="UP000679213">
    <property type="component" value="Chromosome I"/>
</dbReference>
<organism evidence="1 2">
    <name type="scientific">Methanocaldococcus lauensis</name>
    <dbReference type="NCBI Taxonomy" id="2546128"/>
    <lineage>
        <taxon>Archaea</taxon>
        <taxon>Methanobacteriati</taxon>
        <taxon>Methanobacteriota</taxon>
        <taxon>Methanomada group</taxon>
        <taxon>Methanococci</taxon>
        <taxon>Methanococcales</taxon>
        <taxon>Methanocaldococcaceae</taxon>
        <taxon>Methanocaldococcus</taxon>
    </lineage>
</organism>
<dbReference type="InterPro" id="IPR003448">
    <property type="entry name" value="Mopterin_biosynth_MoaE"/>
</dbReference>
<dbReference type="Pfam" id="PF02391">
    <property type="entry name" value="MoaE"/>
    <property type="match status" value="1"/>
</dbReference>
<sequence>MITNYFEEFNNMVEEYIEKYKGKFGCIVSFNGFVREYDVIDGKKIPSKGMKIDNNIFEKLEVIVNEAKNKFDVIDIVLYHNTGFLNIGDRVMSIAVFARHRDEGFKALEYIIKEAKKYH</sequence>
<dbReference type="RefSeq" id="WP_214400488.1">
    <property type="nucleotide sequence ID" value="NZ_LR792632.1"/>
</dbReference>
<dbReference type="Gene3D" id="3.90.1170.40">
    <property type="entry name" value="Molybdopterin biosynthesis MoaE subunit"/>
    <property type="match status" value="1"/>
</dbReference>
<keyword evidence="2" id="KW-1185">Reference proteome</keyword>